<dbReference type="CDD" id="cd06981">
    <property type="entry name" value="cupin_reut_a1446"/>
    <property type="match status" value="1"/>
</dbReference>
<evidence type="ECO:0000259" key="1">
    <source>
        <dbReference type="Pfam" id="PF07883"/>
    </source>
</evidence>
<proteinExistence type="predicted"/>
<dbReference type="InterPro" id="IPR011051">
    <property type="entry name" value="RmlC_Cupin_sf"/>
</dbReference>
<protein>
    <recommendedName>
        <fullName evidence="1">Cupin type-2 domain-containing protein</fullName>
    </recommendedName>
</protein>
<gene>
    <name evidence="2" type="ORF">SDC9_121801</name>
</gene>
<dbReference type="InterPro" id="IPR014710">
    <property type="entry name" value="RmlC-like_jellyroll"/>
</dbReference>
<sequence length="114" mass="12714">MTQNLFELPELPLDEELTTVLAGNGTVRVERIVSTGQTSGWYDQEEAEFVALLQGEAELAWSDGGVTRLQEGDTLTIPPHRRHQVSFTSVRPPCVWLCVFWRQGQSDKGATPDD</sequence>
<dbReference type="Pfam" id="PF07883">
    <property type="entry name" value="Cupin_2"/>
    <property type="match status" value="1"/>
</dbReference>
<dbReference type="AlphaFoldDB" id="A0A645CD59"/>
<reference evidence="2" key="1">
    <citation type="submission" date="2019-08" db="EMBL/GenBank/DDBJ databases">
        <authorList>
            <person name="Kucharzyk K."/>
            <person name="Murdoch R.W."/>
            <person name="Higgins S."/>
            <person name="Loffler F."/>
        </authorList>
    </citation>
    <scope>NUCLEOTIDE SEQUENCE</scope>
</reference>
<dbReference type="SUPFAM" id="SSF51182">
    <property type="entry name" value="RmlC-like cupins"/>
    <property type="match status" value="1"/>
</dbReference>
<feature type="domain" description="Cupin type-2" evidence="1">
    <location>
        <begin position="35"/>
        <end position="100"/>
    </location>
</feature>
<dbReference type="Gene3D" id="2.60.120.10">
    <property type="entry name" value="Jelly Rolls"/>
    <property type="match status" value="1"/>
</dbReference>
<comment type="caution">
    <text evidence="2">The sequence shown here is derived from an EMBL/GenBank/DDBJ whole genome shotgun (WGS) entry which is preliminary data.</text>
</comment>
<evidence type="ECO:0000313" key="2">
    <source>
        <dbReference type="EMBL" id="MPM74812.1"/>
    </source>
</evidence>
<name>A0A645CD59_9ZZZZ</name>
<dbReference type="InterPro" id="IPR013096">
    <property type="entry name" value="Cupin_2"/>
</dbReference>
<dbReference type="EMBL" id="VSSQ01026208">
    <property type="protein sequence ID" value="MPM74812.1"/>
    <property type="molecule type" value="Genomic_DNA"/>
</dbReference>
<accession>A0A645CD59</accession>
<organism evidence="2">
    <name type="scientific">bioreactor metagenome</name>
    <dbReference type="NCBI Taxonomy" id="1076179"/>
    <lineage>
        <taxon>unclassified sequences</taxon>
        <taxon>metagenomes</taxon>
        <taxon>ecological metagenomes</taxon>
    </lineage>
</organism>